<protein>
    <submittedName>
        <fullName evidence="2">FBP7</fullName>
    </submittedName>
</protein>
<dbReference type="AlphaFoldDB" id="A0A0A9CYA9"/>
<feature type="signal peptide" evidence="1">
    <location>
        <begin position="1"/>
        <end position="21"/>
    </location>
</feature>
<proteinExistence type="predicted"/>
<keyword evidence="1" id="KW-0732">Signal</keyword>
<evidence type="ECO:0000313" key="2">
    <source>
        <dbReference type="EMBL" id="JAD79408.1"/>
    </source>
</evidence>
<evidence type="ECO:0000256" key="1">
    <source>
        <dbReference type="SAM" id="SignalP"/>
    </source>
</evidence>
<reference evidence="2" key="1">
    <citation type="submission" date="2014-09" db="EMBL/GenBank/DDBJ databases">
        <authorList>
            <person name="Magalhaes I.L.F."/>
            <person name="Oliveira U."/>
            <person name="Santos F.R."/>
            <person name="Vidigal T.H.D.A."/>
            <person name="Brescovit A.D."/>
            <person name="Santos A.J."/>
        </authorList>
    </citation>
    <scope>NUCLEOTIDE SEQUENCE</scope>
    <source>
        <tissue evidence="2">Shoot tissue taken approximately 20 cm above the soil surface</tissue>
    </source>
</reference>
<dbReference type="EMBL" id="GBRH01218487">
    <property type="protein sequence ID" value="JAD79408.1"/>
    <property type="molecule type" value="Transcribed_RNA"/>
</dbReference>
<accession>A0A0A9CYA9</accession>
<reference evidence="2" key="2">
    <citation type="journal article" date="2015" name="Data Brief">
        <title>Shoot transcriptome of the giant reed, Arundo donax.</title>
        <authorList>
            <person name="Barrero R.A."/>
            <person name="Guerrero F.D."/>
            <person name="Moolhuijzen P."/>
            <person name="Goolsby J.A."/>
            <person name="Tidwell J."/>
            <person name="Bellgard S.E."/>
            <person name="Bellgard M.I."/>
        </authorList>
    </citation>
    <scope>NUCLEOTIDE SEQUENCE</scope>
    <source>
        <tissue evidence="2">Shoot tissue taken approximately 20 cm above the soil surface</tissue>
    </source>
</reference>
<sequence>MEWRRTTGWLGCCMILLGGECGSRDQESEVMVSMLVGTHIFTPELQSGNSRKLSMWFATTVI</sequence>
<organism evidence="2">
    <name type="scientific">Arundo donax</name>
    <name type="common">Giant reed</name>
    <name type="synonym">Donax arundinaceus</name>
    <dbReference type="NCBI Taxonomy" id="35708"/>
    <lineage>
        <taxon>Eukaryota</taxon>
        <taxon>Viridiplantae</taxon>
        <taxon>Streptophyta</taxon>
        <taxon>Embryophyta</taxon>
        <taxon>Tracheophyta</taxon>
        <taxon>Spermatophyta</taxon>
        <taxon>Magnoliopsida</taxon>
        <taxon>Liliopsida</taxon>
        <taxon>Poales</taxon>
        <taxon>Poaceae</taxon>
        <taxon>PACMAD clade</taxon>
        <taxon>Arundinoideae</taxon>
        <taxon>Arundineae</taxon>
        <taxon>Arundo</taxon>
    </lineage>
</organism>
<name>A0A0A9CYA9_ARUDO</name>
<feature type="chain" id="PRO_5002046203" evidence="1">
    <location>
        <begin position="22"/>
        <end position="62"/>
    </location>
</feature>